<comment type="caution">
    <text evidence="1">The sequence shown here is derived from an EMBL/GenBank/DDBJ whole genome shotgun (WGS) entry which is preliminary data.</text>
</comment>
<reference evidence="1" key="2">
    <citation type="submission" date="2023-02" db="EMBL/GenBank/DDBJ databases">
        <authorList>
            <consortium name="DOE Joint Genome Institute"/>
            <person name="Mondo S.J."/>
            <person name="Chang Y."/>
            <person name="Wang Y."/>
            <person name="Ahrendt S."/>
            <person name="Andreopoulos W."/>
            <person name="Barry K."/>
            <person name="Beard J."/>
            <person name="Benny G.L."/>
            <person name="Blankenship S."/>
            <person name="Bonito G."/>
            <person name="Cuomo C."/>
            <person name="Desiro A."/>
            <person name="Gervers K.A."/>
            <person name="Hundley H."/>
            <person name="Kuo A."/>
            <person name="LaButti K."/>
            <person name="Lang B.F."/>
            <person name="Lipzen A."/>
            <person name="O'Donnell K."/>
            <person name="Pangilinan J."/>
            <person name="Reynolds N."/>
            <person name="Sandor L."/>
            <person name="Smith M.W."/>
            <person name="Tsang A."/>
            <person name="Grigoriev I.V."/>
            <person name="Stajich J.E."/>
            <person name="Spatafora J.W."/>
        </authorList>
    </citation>
    <scope>NUCLEOTIDE SEQUENCE</scope>
    <source>
        <strain evidence="1">RSA 2281</strain>
    </source>
</reference>
<gene>
    <name evidence="1" type="ORF">BDA99DRAFT_541051</name>
</gene>
<sequence>MYFPGTLNPDTLRSESDFKNGDATIFVGHDYQQNIKGSLLSRQCSKNYGQKRYLIIQAKMAISAKGSSAVDYIDLLLYVIPTIDIEQLEQANNCTKRATNVLVSLVKACPISLSWELTSNDIIMIKELYADLVPCEHRVFGVWSELKTSQMKKKMVYIDPSAGAPEICGFHLDDTKIDKFENYNLMAYVRHFWGRIRTVQAKSLPPLLNEITVGRRLFFNNTTFDCKLFDSERNGTFLKLGIPVDKNAHRGFVSENRVENKVFFIHLIDDLTDERIICLVDITQDVKLTGYGSPFGKNSYFG</sequence>
<organism evidence="1 2">
    <name type="scientific">Phascolomyces articulosus</name>
    <dbReference type="NCBI Taxonomy" id="60185"/>
    <lineage>
        <taxon>Eukaryota</taxon>
        <taxon>Fungi</taxon>
        <taxon>Fungi incertae sedis</taxon>
        <taxon>Mucoromycota</taxon>
        <taxon>Mucoromycotina</taxon>
        <taxon>Mucoromycetes</taxon>
        <taxon>Mucorales</taxon>
        <taxon>Lichtheimiaceae</taxon>
        <taxon>Phascolomyces</taxon>
    </lineage>
</organism>
<dbReference type="EMBL" id="JAIXMP010000028">
    <property type="protein sequence ID" value="KAI9252323.1"/>
    <property type="molecule type" value="Genomic_DNA"/>
</dbReference>
<dbReference type="Proteomes" id="UP001209540">
    <property type="component" value="Unassembled WGS sequence"/>
</dbReference>
<accession>A0AAD5K255</accession>
<evidence type="ECO:0000313" key="2">
    <source>
        <dbReference type="Proteomes" id="UP001209540"/>
    </source>
</evidence>
<reference evidence="1" key="1">
    <citation type="journal article" date="2022" name="IScience">
        <title>Evolution of zygomycete secretomes and the origins of terrestrial fungal ecologies.</title>
        <authorList>
            <person name="Chang Y."/>
            <person name="Wang Y."/>
            <person name="Mondo S."/>
            <person name="Ahrendt S."/>
            <person name="Andreopoulos W."/>
            <person name="Barry K."/>
            <person name="Beard J."/>
            <person name="Benny G.L."/>
            <person name="Blankenship S."/>
            <person name="Bonito G."/>
            <person name="Cuomo C."/>
            <person name="Desiro A."/>
            <person name="Gervers K.A."/>
            <person name="Hundley H."/>
            <person name="Kuo A."/>
            <person name="LaButti K."/>
            <person name="Lang B.F."/>
            <person name="Lipzen A."/>
            <person name="O'Donnell K."/>
            <person name="Pangilinan J."/>
            <person name="Reynolds N."/>
            <person name="Sandor L."/>
            <person name="Smith M.E."/>
            <person name="Tsang A."/>
            <person name="Grigoriev I.V."/>
            <person name="Stajich J.E."/>
            <person name="Spatafora J.W."/>
        </authorList>
    </citation>
    <scope>NUCLEOTIDE SEQUENCE</scope>
    <source>
        <strain evidence="1">RSA 2281</strain>
    </source>
</reference>
<dbReference type="AlphaFoldDB" id="A0AAD5K255"/>
<name>A0AAD5K255_9FUNG</name>
<proteinExistence type="predicted"/>
<keyword evidence="2" id="KW-1185">Reference proteome</keyword>
<evidence type="ECO:0000313" key="1">
    <source>
        <dbReference type="EMBL" id="KAI9252323.1"/>
    </source>
</evidence>
<protein>
    <submittedName>
        <fullName evidence="1">Uncharacterized protein</fullName>
    </submittedName>
</protein>